<dbReference type="EMBL" id="CP041626">
    <property type="protein sequence ID" value="QDO92063.1"/>
    <property type="molecule type" value="Genomic_DNA"/>
</dbReference>
<dbReference type="Pfam" id="PF04074">
    <property type="entry name" value="DUF386"/>
    <property type="match status" value="1"/>
</dbReference>
<name>A0A328K2K3_9LACT</name>
<accession>A0A328K2K3</accession>
<evidence type="ECO:0000313" key="2">
    <source>
        <dbReference type="Proteomes" id="UP000315953"/>
    </source>
</evidence>
<dbReference type="KEGG" id="dpm:FNV33_08665"/>
<dbReference type="InterPro" id="IPR037012">
    <property type="entry name" value="NanQ/TabA/YiaL_sf"/>
</dbReference>
<dbReference type="NCBIfam" id="TIGR00022">
    <property type="entry name" value="YhcH/YjgK/YiaL family protein"/>
    <property type="match status" value="1"/>
</dbReference>
<dbReference type="PANTHER" id="PTHR34986:SF1">
    <property type="entry name" value="PROTEIN YIAL"/>
    <property type="match status" value="1"/>
</dbReference>
<dbReference type="InterPro" id="IPR004375">
    <property type="entry name" value="NanQ/TabA/YiaL"/>
</dbReference>
<dbReference type="Gene3D" id="2.60.120.370">
    <property type="entry name" value="YhcH/YjgK/YiaL"/>
    <property type="match status" value="1"/>
</dbReference>
<reference evidence="1 2" key="1">
    <citation type="submission" date="2019-07" db="EMBL/GenBank/DDBJ databases">
        <title>Genome assembly of a nasal isolate of Dolosigranulum pigrum from a chronic sinusitis patient.</title>
        <authorList>
            <person name="Baig S."/>
            <person name="Overballe-Petersen S."/>
            <person name="Kaspar U."/>
            <person name="Rendboe A."/>
            <person name="de Man T."/>
            <person name="Liu C."/>
            <person name="Price L.B."/>
            <person name="Stegger M."/>
            <person name="Becker K."/>
            <person name="Skytt Andersen P."/>
        </authorList>
    </citation>
    <scope>NUCLEOTIDE SEQUENCE [LARGE SCALE GENOMIC DNA]</scope>
    <source>
        <strain evidence="1 2">83VPs-KB5</strain>
    </source>
</reference>
<organism evidence="1 2">
    <name type="scientific">Dolosigranulum pigrum</name>
    <dbReference type="NCBI Taxonomy" id="29394"/>
    <lineage>
        <taxon>Bacteria</taxon>
        <taxon>Bacillati</taxon>
        <taxon>Bacillota</taxon>
        <taxon>Bacilli</taxon>
        <taxon>Lactobacillales</taxon>
        <taxon>Carnobacteriaceae</taxon>
        <taxon>Dolosigranulum</taxon>
    </lineage>
</organism>
<protein>
    <submittedName>
        <fullName evidence="1">DUF386 domain-containing protein</fullName>
    </submittedName>
</protein>
<dbReference type="AlphaFoldDB" id="A0A328K2K3"/>
<gene>
    <name evidence="1" type="ORF">FNV33_08665</name>
</gene>
<dbReference type="GO" id="GO:0005829">
    <property type="term" value="C:cytosol"/>
    <property type="evidence" value="ECO:0007669"/>
    <property type="project" value="TreeGrafter"/>
</dbReference>
<sequence length="169" mass="19143">MAVDINLSSSLTSGRRIKMELLNINHIDELSHPVIHPIIKRIREKGLENLCQLNSDAFEDKKLNIVEFETVPATEKEWESHKKFIDVFIPIEGSEIVYHNFMSNLVEGEYDAEKDLIVSEGPHASKITIHPGDILILYPEDAHKPGIQVDVPQKMVKAVIKVPVDSEEI</sequence>
<proteinExistence type="predicted"/>
<evidence type="ECO:0000313" key="1">
    <source>
        <dbReference type="EMBL" id="QDO92063.1"/>
    </source>
</evidence>
<dbReference type="SUPFAM" id="SSF51197">
    <property type="entry name" value="Clavaminate synthase-like"/>
    <property type="match status" value="1"/>
</dbReference>
<dbReference type="Proteomes" id="UP000315953">
    <property type="component" value="Chromosome"/>
</dbReference>
<dbReference type="PANTHER" id="PTHR34986">
    <property type="entry name" value="EVOLVED BETA-GALACTOSIDASE SUBUNIT BETA"/>
    <property type="match status" value="1"/>
</dbReference>